<dbReference type="AlphaFoldDB" id="A0A4Y2SY30"/>
<sequence length="53" mass="5927">IIFLLGPYADGECFQDPVSSFPSLYFEKIKASAFDGPQVRAVASDREFVRNIN</sequence>
<dbReference type="Proteomes" id="UP000499080">
    <property type="component" value="Unassembled WGS sequence"/>
</dbReference>
<name>A0A4Y2SY30_ARAVE</name>
<gene>
    <name evidence="1" type="ORF">AVEN_237580_1</name>
</gene>
<accession>A0A4Y2SY30</accession>
<reference evidence="1 2" key="1">
    <citation type="journal article" date="2019" name="Sci. Rep.">
        <title>Orb-weaving spider Araneus ventricosus genome elucidates the spidroin gene catalogue.</title>
        <authorList>
            <person name="Kono N."/>
            <person name="Nakamura H."/>
            <person name="Ohtoshi R."/>
            <person name="Moran D.A.P."/>
            <person name="Shinohara A."/>
            <person name="Yoshida Y."/>
            <person name="Fujiwara M."/>
            <person name="Mori M."/>
            <person name="Tomita M."/>
            <person name="Arakawa K."/>
        </authorList>
    </citation>
    <scope>NUCLEOTIDE SEQUENCE [LARGE SCALE GENOMIC DNA]</scope>
</reference>
<organism evidence="1 2">
    <name type="scientific">Araneus ventricosus</name>
    <name type="common">Orbweaver spider</name>
    <name type="synonym">Epeira ventricosa</name>
    <dbReference type="NCBI Taxonomy" id="182803"/>
    <lineage>
        <taxon>Eukaryota</taxon>
        <taxon>Metazoa</taxon>
        <taxon>Ecdysozoa</taxon>
        <taxon>Arthropoda</taxon>
        <taxon>Chelicerata</taxon>
        <taxon>Arachnida</taxon>
        <taxon>Araneae</taxon>
        <taxon>Araneomorphae</taxon>
        <taxon>Entelegynae</taxon>
        <taxon>Araneoidea</taxon>
        <taxon>Araneidae</taxon>
        <taxon>Araneus</taxon>
    </lineage>
</organism>
<evidence type="ECO:0000313" key="2">
    <source>
        <dbReference type="Proteomes" id="UP000499080"/>
    </source>
</evidence>
<evidence type="ECO:0000313" key="1">
    <source>
        <dbReference type="EMBL" id="GBN93242.1"/>
    </source>
</evidence>
<comment type="caution">
    <text evidence="1">The sequence shown here is derived from an EMBL/GenBank/DDBJ whole genome shotgun (WGS) entry which is preliminary data.</text>
</comment>
<proteinExistence type="predicted"/>
<dbReference type="EMBL" id="BGPR01024850">
    <property type="protein sequence ID" value="GBN93242.1"/>
    <property type="molecule type" value="Genomic_DNA"/>
</dbReference>
<keyword evidence="2" id="KW-1185">Reference proteome</keyword>
<protein>
    <submittedName>
        <fullName evidence="1">Uncharacterized protein</fullName>
    </submittedName>
</protein>
<feature type="non-terminal residue" evidence="1">
    <location>
        <position position="1"/>
    </location>
</feature>